<feature type="transmembrane region" description="Helical" evidence="1">
    <location>
        <begin position="6"/>
        <end position="27"/>
    </location>
</feature>
<evidence type="ECO:0000256" key="1">
    <source>
        <dbReference type="SAM" id="Phobius"/>
    </source>
</evidence>
<sequence length="183" mass="20747">MPILVLTGLVIAIVLVPLFFILVVNLLKFVIHKKPFPKRLFVATLTGMIFVSSIYIYQTYFFTFDRIDRESMQKGPGPIASPTGRYTADAFYELYGGAAGGVNVWVEVTDHNNQDRTKTIYYSNANSHIGMEWKDEDVLFIQNEDSSNTKSMELNVKEAIYHGTGLACRSLVMIDEYETCYSD</sequence>
<dbReference type="EMBL" id="PKOZ01000010">
    <property type="protein sequence ID" value="PQD94414.1"/>
    <property type="molecule type" value="Genomic_DNA"/>
</dbReference>
<dbReference type="AlphaFoldDB" id="A0A2S7MX90"/>
<reference evidence="2 3" key="1">
    <citation type="submission" date="2017-12" db="EMBL/GenBank/DDBJ databases">
        <title>Taxonomic description and draft genome of Pradoshia cofamensis Gen. nov., sp. nov., a thermotolerant bacillale isolated from anterior gut of earthworm Eisenia fetida.</title>
        <authorList>
            <person name="Saha T."/>
            <person name="Chakraborty R."/>
        </authorList>
    </citation>
    <scope>NUCLEOTIDE SEQUENCE [LARGE SCALE GENOMIC DNA]</scope>
    <source>
        <strain evidence="2 3">EAG3</strain>
    </source>
</reference>
<dbReference type="InterPro" id="IPR035406">
    <property type="entry name" value="DUF5412"/>
</dbReference>
<keyword evidence="3" id="KW-1185">Reference proteome</keyword>
<keyword evidence="1" id="KW-1133">Transmembrane helix</keyword>
<dbReference type="Pfam" id="PF17428">
    <property type="entry name" value="DUF5412"/>
    <property type="match status" value="1"/>
</dbReference>
<feature type="transmembrane region" description="Helical" evidence="1">
    <location>
        <begin position="39"/>
        <end position="57"/>
    </location>
</feature>
<proteinExistence type="predicted"/>
<evidence type="ECO:0000313" key="2">
    <source>
        <dbReference type="EMBL" id="PQD94414.1"/>
    </source>
</evidence>
<accession>A0A2S7MX90</accession>
<name>A0A2S7MX90_9BACI</name>
<dbReference type="RefSeq" id="WP_104850245.1">
    <property type="nucleotide sequence ID" value="NZ_PKOZ01000010.1"/>
</dbReference>
<dbReference type="Proteomes" id="UP000239663">
    <property type="component" value="Unassembled WGS sequence"/>
</dbReference>
<dbReference type="OrthoDB" id="2452314at2"/>
<comment type="caution">
    <text evidence="2">The sequence shown here is derived from an EMBL/GenBank/DDBJ whole genome shotgun (WGS) entry which is preliminary data.</text>
</comment>
<gene>
    <name evidence="2" type="ORF">CYL18_14460</name>
</gene>
<evidence type="ECO:0000313" key="3">
    <source>
        <dbReference type="Proteomes" id="UP000239663"/>
    </source>
</evidence>
<organism evidence="2 3">
    <name type="scientific">Pradoshia eiseniae</name>
    <dbReference type="NCBI Taxonomy" id="2064768"/>
    <lineage>
        <taxon>Bacteria</taxon>
        <taxon>Bacillati</taxon>
        <taxon>Bacillota</taxon>
        <taxon>Bacilli</taxon>
        <taxon>Bacillales</taxon>
        <taxon>Bacillaceae</taxon>
        <taxon>Pradoshia</taxon>
    </lineage>
</organism>
<keyword evidence="1" id="KW-0812">Transmembrane</keyword>
<protein>
    <submittedName>
        <fullName evidence="2">Uncharacterized protein</fullName>
    </submittedName>
</protein>
<keyword evidence="1" id="KW-0472">Membrane</keyword>